<dbReference type="EMBL" id="SNRW01014469">
    <property type="protein sequence ID" value="KAA6371429.1"/>
    <property type="molecule type" value="Genomic_DNA"/>
</dbReference>
<dbReference type="Proteomes" id="UP000324800">
    <property type="component" value="Unassembled WGS sequence"/>
</dbReference>
<evidence type="ECO:0000313" key="1">
    <source>
        <dbReference type="EMBL" id="KAA6371429.1"/>
    </source>
</evidence>
<proteinExistence type="predicted"/>
<organism evidence="1 2">
    <name type="scientific">Streblomastix strix</name>
    <dbReference type="NCBI Taxonomy" id="222440"/>
    <lineage>
        <taxon>Eukaryota</taxon>
        <taxon>Metamonada</taxon>
        <taxon>Preaxostyla</taxon>
        <taxon>Oxymonadida</taxon>
        <taxon>Streblomastigidae</taxon>
        <taxon>Streblomastix</taxon>
    </lineage>
</organism>
<sequence>MLASQTKNSSPSFDCNCFLQTMNDITSSFDQNNSAKDIVLNTATEALSQDSCIVPVNNKTACAPLEDAQCEQILRNCEKDELACQQQRTSVSRPLCYMNTNRNIRTVNEQIKNTHTKLISPDIQQVSHVPINTLLVIICLEINP</sequence>
<dbReference type="AlphaFoldDB" id="A0A5J4ULP9"/>
<name>A0A5J4ULP9_9EUKA</name>
<reference evidence="1 2" key="1">
    <citation type="submission" date="2019-03" db="EMBL/GenBank/DDBJ databases">
        <title>Single cell metagenomics reveals metabolic interactions within the superorganism composed of flagellate Streblomastix strix and complex community of Bacteroidetes bacteria on its surface.</title>
        <authorList>
            <person name="Treitli S.C."/>
            <person name="Kolisko M."/>
            <person name="Husnik F."/>
            <person name="Keeling P."/>
            <person name="Hampl V."/>
        </authorList>
    </citation>
    <scope>NUCLEOTIDE SEQUENCE [LARGE SCALE GENOMIC DNA]</scope>
    <source>
        <strain evidence="1">ST1C</strain>
    </source>
</reference>
<gene>
    <name evidence="1" type="ORF">EZS28_033044</name>
</gene>
<evidence type="ECO:0000313" key="2">
    <source>
        <dbReference type="Proteomes" id="UP000324800"/>
    </source>
</evidence>
<comment type="caution">
    <text evidence="1">The sequence shown here is derived from an EMBL/GenBank/DDBJ whole genome shotgun (WGS) entry which is preliminary data.</text>
</comment>
<accession>A0A5J4ULP9</accession>
<protein>
    <submittedName>
        <fullName evidence="1">Uncharacterized protein</fullName>
    </submittedName>
</protein>